<dbReference type="AlphaFoldDB" id="A0A3A5K601"/>
<name>A0A3A5K601_9HYPH</name>
<dbReference type="Proteomes" id="UP000272706">
    <property type="component" value="Unassembled WGS sequence"/>
</dbReference>
<proteinExistence type="predicted"/>
<dbReference type="RefSeq" id="WP_120019136.1">
    <property type="nucleotide sequence ID" value="NZ_QZWZ01000074.1"/>
</dbReference>
<comment type="caution">
    <text evidence="1">The sequence shown here is derived from an EMBL/GenBank/DDBJ whole genome shotgun (WGS) entry which is preliminary data.</text>
</comment>
<evidence type="ECO:0000313" key="1">
    <source>
        <dbReference type="EMBL" id="RJT26022.1"/>
    </source>
</evidence>
<protein>
    <submittedName>
        <fullName evidence="1">Uncharacterized protein</fullName>
    </submittedName>
</protein>
<gene>
    <name evidence="1" type="ORF">D3227_37600</name>
</gene>
<sequence length="87" mass="9636">MARERTGIDNGHEVTIGVTIVERLVSVPACNFPFLIDASPKAKPSDRLDLVRHVTRVDGEVGSLATVGQDFVTRWKRVRPVPGDEQR</sequence>
<evidence type="ECO:0000313" key="2">
    <source>
        <dbReference type="Proteomes" id="UP000272706"/>
    </source>
</evidence>
<keyword evidence="2" id="KW-1185">Reference proteome</keyword>
<dbReference type="EMBL" id="QZWZ01000074">
    <property type="protein sequence ID" value="RJT26022.1"/>
    <property type="molecule type" value="Genomic_DNA"/>
</dbReference>
<reference evidence="1 2" key="1">
    <citation type="submission" date="2018-09" db="EMBL/GenBank/DDBJ databases">
        <title>Mesorhizobium carmichaelinearum sp. nov. isolated from Carmichaelinea spp. root nodules in New Zealand.</title>
        <authorList>
            <person name="De Meyer S.E."/>
        </authorList>
    </citation>
    <scope>NUCLEOTIDE SEQUENCE [LARGE SCALE GENOMIC DNA]</scope>
    <source>
        <strain evidence="1 2">ICMP19557</strain>
    </source>
</reference>
<accession>A0A3A5K601</accession>
<dbReference type="OrthoDB" id="8080712at2"/>
<organism evidence="1 2">
    <name type="scientific">Mesorhizobium waimense</name>
    <dbReference type="NCBI Taxonomy" id="1300307"/>
    <lineage>
        <taxon>Bacteria</taxon>
        <taxon>Pseudomonadati</taxon>
        <taxon>Pseudomonadota</taxon>
        <taxon>Alphaproteobacteria</taxon>
        <taxon>Hyphomicrobiales</taxon>
        <taxon>Phyllobacteriaceae</taxon>
        <taxon>Mesorhizobium</taxon>
    </lineage>
</organism>